<feature type="compositionally biased region" description="Basic and acidic residues" evidence="1">
    <location>
        <begin position="73"/>
        <end position="83"/>
    </location>
</feature>
<feature type="compositionally biased region" description="Basic and acidic residues" evidence="1">
    <location>
        <begin position="27"/>
        <end position="62"/>
    </location>
</feature>
<accession>A0A0A9C998</accession>
<dbReference type="EMBL" id="GBRH01224996">
    <property type="protein sequence ID" value="JAD72899.1"/>
    <property type="molecule type" value="Transcribed_RNA"/>
</dbReference>
<proteinExistence type="predicted"/>
<protein>
    <submittedName>
        <fullName evidence="2">Uncharacterized protein</fullName>
    </submittedName>
</protein>
<sequence>MDIFRMQIEKGDLQKCLEEEPPAAAEEQSHGEGGRRSCESHGEEEGEGAERDRARRERDGRLHLAGRNPRLRRVSESSSRCDADSVEDSAGSQEEPYAESAVR</sequence>
<reference evidence="2" key="2">
    <citation type="journal article" date="2015" name="Data Brief">
        <title>Shoot transcriptome of the giant reed, Arundo donax.</title>
        <authorList>
            <person name="Barrero R.A."/>
            <person name="Guerrero F.D."/>
            <person name="Moolhuijzen P."/>
            <person name="Goolsby J.A."/>
            <person name="Tidwell J."/>
            <person name="Bellgard S.E."/>
            <person name="Bellgard M.I."/>
        </authorList>
    </citation>
    <scope>NUCLEOTIDE SEQUENCE</scope>
    <source>
        <tissue evidence="2">Shoot tissue taken approximately 20 cm above the soil surface</tissue>
    </source>
</reference>
<dbReference type="AlphaFoldDB" id="A0A0A9C998"/>
<evidence type="ECO:0000313" key="2">
    <source>
        <dbReference type="EMBL" id="JAD72899.1"/>
    </source>
</evidence>
<evidence type="ECO:0000256" key="1">
    <source>
        <dbReference type="SAM" id="MobiDB-lite"/>
    </source>
</evidence>
<organism evidence="2">
    <name type="scientific">Arundo donax</name>
    <name type="common">Giant reed</name>
    <name type="synonym">Donax arundinaceus</name>
    <dbReference type="NCBI Taxonomy" id="35708"/>
    <lineage>
        <taxon>Eukaryota</taxon>
        <taxon>Viridiplantae</taxon>
        <taxon>Streptophyta</taxon>
        <taxon>Embryophyta</taxon>
        <taxon>Tracheophyta</taxon>
        <taxon>Spermatophyta</taxon>
        <taxon>Magnoliopsida</taxon>
        <taxon>Liliopsida</taxon>
        <taxon>Poales</taxon>
        <taxon>Poaceae</taxon>
        <taxon>PACMAD clade</taxon>
        <taxon>Arundinoideae</taxon>
        <taxon>Arundineae</taxon>
        <taxon>Arundo</taxon>
    </lineage>
</organism>
<name>A0A0A9C998_ARUDO</name>
<reference evidence="2" key="1">
    <citation type="submission" date="2014-09" db="EMBL/GenBank/DDBJ databases">
        <authorList>
            <person name="Magalhaes I.L.F."/>
            <person name="Oliveira U."/>
            <person name="Santos F.R."/>
            <person name="Vidigal T.H.D.A."/>
            <person name="Brescovit A.D."/>
            <person name="Santos A.J."/>
        </authorList>
    </citation>
    <scope>NUCLEOTIDE SEQUENCE</scope>
    <source>
        <tissue evidence="2">Shoot tissue taken approximately 20 cm above the soil surface</tissue>
    </source>
</reference>
<feature type="region of interest" description="Disordered" evidence="1">
    <location>
        <begin position="13"/>
        <end position="103"/>
    </location>
</feature>